<dbReference type="NCBIfam" id="TIGR02937">
    <property type="entry name" value="sigma70-ECF"/>
    <property type="match status" value="1"/>
</dbReference>
<gene>
    <name evidence="9" type="ORF">INF28_11380</name>
</gene>
<name>A0A9D5M5M9_9FIRM</name>
<keyword evidence="1" id="KW-0749">Sporulation</keyword>
<evidence type="ECO:0000256" key="2">
    <source>
        <dbReference type="ARBA" id="ARBA00023015"/>
    </source>
</evidence>
<dbReference type="InterPro" id="IPR000943">
    <property type="entry name" value="RNA_pol_sigma70"/>
</dbReference>
<evidence type="ECO:0000313" key="10">
    <source>
        <dbReference type="Proteomes" id="UP000806542"/>
    </source>
</evidence>
<dbReference type="InterPro" id="IPR007630">
    <property type="entry name" value="RNA_pol_sigma70_r4"/>
</dbReference>
<dbReference type="GO" id="GO:0016987">
    <property type="term" value="F:sigma factor activity"/>
    <property type="evidence" value="ECO:0007669"/>
    <property type="project" value="UniProtKB-KW"/>
</dbReference>
<accession>A0A9D5M5M9</accession>
<dbReference type="Pfam" id="PF04542">
    <property type="entry name" value="Sigma70_r2"/>
    <property type="match status" value="1"/>
</dbReference>
<evidence type="ECO:0000259" key="8">
    <source>
        <dbReference type="PROSITE" id="PS00716"/>
    </source>
</evidence>
<evidence type="ECO:0000256" key="6">
    <source>
        <dbReference type="RuleBase" id="RU362124"/>
    </source>
</evidence>
<dbReference type="NCBIfam" id="TIGR02980">
    <property type="entry name" value="SigBFG"/>
    <property type="match status" value="1"/>
</dbReference>
<keyword evidence="5 6" id="KW-0804">Transcription</keyword>
<dbReference type="PRINTS" id="PR00046">
    <property type="entry name" value="SIGMA70FCT"/>
</dbReference>
<dbReference type="SUPFAM" id="SSF88946">
    <property type="entry name" value="Sigma2 domain of RNA polymerase sigma factors"/>
    <property type="match status" value="1"/>
</dbReference>
<dbReference type="CDD" id="cd06171">
    <property type="entry name" value="Sigma70_r4"/>
    <property type="match status" value="1"/>
</dbReference>
<evidence type="ECO:0000259" key="7">
    <source>
        <dbReference type="PROSITE" id="PS00715"/>
    </source>
</evidence>
<dbReference type="InterPro" id="IPR036388">
    <property type="entry name" value="WH-like_DNA-bd_sf"/>
</dbReference>
<feature type="domain" description="RNA polymerase sigma-70" evidence="7">
    <location>
        <begin position="50"/>
        <end position="63"/>
    </location>
</feature>
<evidence type="ECO:0000256" key="1">
    <source>
        <dbReference type="ARBA" id="ARBA00022969"/>
    </source>
</evidence>
<dbReference type="InterPro" id="IPR013325">
    <property type="entry name" value="RNA_pol_sigma_r2"/>
</dbReference>
<keyword evidence="10" id="KW-1185">Reference proteome</keyword>
<dbReference type="GO" id="GO:0003677">
    <property type="term" value="F:DNA binding"/>
    <property type="evidence" value="ECO:0007669"/>
    <property type="project" value="UniProtKB-KW"/>
</dbReference>
<dbReference type="Pfam" id="PF04539">
    <property type="entry name" value="Sigma70_r3"/>
    <property type="match status" value="1"/>
</dbReference>
<dbReference type="InterPro" id="IPR014284">
    <property type="entry name" value="RNA_pol_sigma-70_dom"/>
</dbReference>
<dbReference type="RefSeq" id="WP_226393597.1">
    <property type="nucleotide sequence ID" value="NZ_JADCKB010000033.1"/>
</dbReference>
<dbReference type="InterPro" id="IPR013324">
    <property type="entry name" value="RNA_pol_sigma_r3/r4-like"/>
</dbReference>
<dbReference type="InterPro" id="IPR014322">
    <property type="entry name" value="RNA_pol_sigma-B/F/G"/>
</dbReference>
<keyword evidence="2 6" id="KW-0805">Transcription regulation</keyword>
<proteinExistence type="inferred from homology"/>
<sequence>MFDYTQNNETLLKKAMQGDREAQDMLVTLNTGLVHSIVKRFSGRGFETEDLFQIGCIGLIKAIQRFDSSYGVKFSTYAVPMILGEIKRFIRDDGMIKVSRSLKETAIKAKAVKEQLTAQNGAEPTLKEIADKLSVTPAELAAAMEAGIHPESLYAVADDGSRENRPLIERLESNRDYESEIINKLVLRKLLSEFSERDQKIILMRYFKQKTQTQIAQMLGISQVQVSRIEKKVLLKMREKLTETDAGG</sequence>
<protein>
    <recommendedName>
        <fullName evidence="6">RNA polymerase sigma factor</fullName>
    </recommendedName>
</protein>
<dbReference type="PANTHER" id="PTHR30603:SF17">
    <property type="entry name" value="RNA POLYMERASE SIGMA-G FACTOR"/>
    <property type="match status" value="1"/>
</dbReference>
<comment type="function">
    <text evidence="6">Sigma factors are initiation factors that promote the attachment of RNA polymerase to specific initiation sites and are then released.</text>
</comment>
<organism evidence="9 10">
    <name type="scientific">Ructibacterium gallinarum</name>
    <dbReference type="NCBI Taxonomy" id="2779355"/>
    <lineage>
        <taxon>Bacteria</taxon>
        <taxon>Bacillati</taxon>
        <taxon>Bacillota</taxon>
        <taxon>Clostridia</taxon>
        <taxon>Eubacteriales</taxon>
        <taxon>Oscillospiraceae</taxon>
        <taxon>Ructibacterium</taxon>
    </lineage>
</organism>
<reference evidence="9" key="1">
    <citation type="submission" date="2020-10" db="EMBL/GenBank/DDBJ databases">
        <title>ChiBAC.</title>
        <authorList>
            <person name="Zenner C."/>
            <person name="Hitch T.C.A."/>
            <person name="Clavel T."/>
        </authorList>
    </citation>
    <scope>NUCLEOTIDE SEQUENCE</scope>
    <source>
        <strain evidence="9">DSM 107454</strain>
    </source>
</reference>
<feature type="domain" description="RNA polymerase sigma-70" evidence="8">
    <location>
        <begin position="211"/>
        <end position="237"/>
    </location>
</feature>
<dbReference type="GO" id="GO:0006352">
    <property type="term" value="P:DNA-templated transcription initiation"/>
    <property type="evidence" value="ECO:0007669"/>
    <property type="project" value="InterPro"/>
</dbReference>
<comment type="caution">
    <text evidence="9">The sequence shown here is derived from an EMBL/GenBank/DDBJ whole genome shotgun (WGS) entry which is preliminary data.</text>
</comment>
<evidence type="ECO:0000256" key="3">
    <source>
        <dbReference type="ARBA" id="ARBA00023082"/>
    </source>
</evidence>
<dbReference type="PIRSF" id="PIRSF000770">
    <property type="entry name" value="RNA_pol_sigma-SigE/K"/>
    <property type="match status" value="1"/>
</dbReference>
<keyword evidence="4 6" id="KW-0238">DNA-binding</keyword>
<evidence type="ECO:0000313" key="9">
    <source>
        <dbReference type="EMBL" id="MBE5041060.1"/>
    </source>
</evidence>
<dbReference type="InterPro" id="IPR007624">
    <property type="entry name" value="RNA_pol_sigma70_r3"/>
</dbReference>
<dbReference type="Gene3D" id="1.10.10.10">
    <property type="entry name" value="Winged helix-like DNA-binding domain superfamily/Winged helix DNA-binding domain"/>
    <property type="match status" value="2"/>
</dbReference>
<dbReference type="PROSITE" id="PS00715">
    <property type="entry name" value="SIGMA70_1"/>
    <property type="match status" value="1"/>
</dbReference>
<dbReference type="SUPFAM" id="SSF88659">
    <property type="entry name" value="Sigma3 and sigma4 domains of RNA polymerase sigma factors"/>
    <property type="match status" value="2"/>
</dbReference>
<dbReference type="EMBL" id="JADCKB010000033">
    <property type="protein sequence ID" value="MBE5041060.1"/>
    <property type="molecule type" value="Genomic_DNA"/>
</dbReference>
<dbReference type="InterPro" id="IPR050239">
    <property type="entry name" value="Sigma-70_RNA_pol_init_factors"/>
</dbReference>
<keyword evidence="3 6" id="KW-0731">Sigma factor</keyword>
<dbReference type="PROSITE" id="PS00716">
    <property type="entry name" value="SIGMA70_2"/>
    <property type="match status" value="1"/>
</dbReference>
<evidence type="ECO:0000256" key="4">
    <source>
        <dbReference type="ARBA" id="ARBA00023125"/>
    </source>
</evidence>
<dbReference type="GO" id="GO:0030435">
    <property type="term" value="P:sporulation resulting in formation of a cellular spore"/>
    <property type="evidence" value="ECO:0007669"/>
    <property type="project" value="UniProtKB-KW"/>
</dbReference>
<dbReference type="Pfam" id="PF04545">
    <property type="entry name" value="Sigma70_r4"/>
    <property type="match status" value="1"/>
</dbReference>
<dbReference type="Proteomes" id="UP000806542">
    <property type="component" value="Unassembled WGS sequence"/>
</dbReference>
<dbReference type="InterPro" id="IPR007627">
    <property type="entry name" value="RNA_pol_sigma70_r2"/>
</dbReference>
<dbReference type="Gene3D" id="1.20.120.1810">
    <property type="match status" value="1"/>
</dbReference>
<evidence type="ECO:0000256" key="5">
    <source>
        <dbReference type="ARBA" id="ARBA00023163"/>
    </source>
</evidence>
<dbReference type="AlphaFoldDB" id="A0A9D5M5M9"/>
<dbReference type="PANTHER" id="PTHR30603">
    <property type="entry name" value="RNA POLYMERASE SIGMA FACTOR RPO"/>
    <property type="match status" value="1"/>
</dbReference>
<comment type="similarity">
    <text evidence="6">Belongs to the sigma-70 factor family.</text>
</comment>